<evidence type="ECO:0000259" key="6">
    <source>
        <dbReference type="PROSITE" id="PS51186"/>
    </source>
</evidence>
<proteinExistence type="inferred from homology"/>
<dbReference type="STRING" id="290052.ASU35_12285"/>
<dbReference type="InterPro" id="IPR050680">
    <property type="entry name" value="YpeA/RimI_acetyltransf"/>
</dbReference>
<evidence type="ECO:0000256" key="2">
    <source>
        <dbReference type="ARBA" id="ARBA00022490"/>
    </source>
</evidence>
<comment type="caution">
    <text evidence="7">The sequence shown here is derived from an EMBL/GenBank/DDBJ whole genome shotgun (WGS) entry which is preliminary data.</text>
</comment>
<dbReference type="Proteomes" id="UP000054874">
    <property type="component" value="Unassembled WGS sequence"/>
</dbReference>
<keyword evidence="2 5" id="KW-0963">Cytoplasm</keyword>
<keyword evidence="3" id="KW-0808">Transferase</keyword>
<accession>A0A0V8QEB3</accession>
<dbReference type="InterPro" id="IPR006464">
    <property type="entry name" value="AcTrfase_RimI/Ard1"/>
</dbReference>
<reference evidence="7 8" key="1">
    <citation type="submission" date="2015-11" db="EMBL/GenBank/DDBJ databases">
        <title>Butyribacter intestini gen. nov., sp. nov., a butyric acid-producing bacterium of the family Lachnospiraceae isolated from the human faeces.</title>
        <authorList>
            <person name="Zou Y."/>
            <person name="Xue W."/>
            <person name="Luo G."/>
            <person name="Lv M."/>
        </authorList>
    </citation>
    <scope>NUCLEOTIDE SEQUENCE [LARGE SCALE GENOMIC DNA]</scope>
    <source>
        <strain evidence="7 8">ACET-33324</strain>
    </source>
</reference>
<dbReference type="OrthoDB" id="9794566at2"/>
<dbReference type="InterPro" id="IPR016181">
    <property type="entry name" value="Acyl_CoA_acyltransferase"/>
</dbReference>
<dbReference type="EC" id="2.3.1.266" evidence="5"/>
<keyword evidence="4" id="KW-0012">Acyltransferase</keyword>
<organism evidence="7 8">
    <name type="scientific">Acetivibrio ethanolgignens</name>
    <dbReference type="NCBI Taxonomy" id="290052"/>
    <lineage>
        <taxon>Bacteria</taxon>
        <taxon>Bacillati</taxon>
        <taxon>Bacillota</taxon>
        <taxon>Clostridia</taxon>
        <taxon>Eubacteriales</taxon>
        <taxon>Oscillospiraceae</taxon>
        <taxon>Acetivibrio</taxon>
    </lineage>
</organism>
<dbReference type="AlphaFoldDB" id="A0A0V8QEB3"/>
<dbReference type="EMBL" id="LNAM01000166">
    <property type="protein sequence ID" value="KSV58582.1"/>
    <property type="molecule type" value="Genomic_DNA"/>
</dbReference>
<comment type="subcellular location">
    <subcellularLocation>
        <location evidence="5">Cytoplasm</location>
    </subcellularLocation>
</comment>
<dbReference type="CDD" id="cd04301">
    <property type="entry name" value="NAT_SF"/>
    <property type="match status" value="1"/>
</dbReference>
<dbReference type="Gene3D" id="3.40.630.30">
    <property type="match status" value="1"/>
</dbReference>
<evidence type="ECO:0000313" key="8">
    <source>
        <dbReference type="Proteomes" id="UP000054874"/>
    </source>
</evidence>
<evidence type="ECO:0000256" key="4">
    <source>
        <dbReference type="ARBA" id="ARBA00023315"/>
    </source>
</evidence>
<feature type="domain" description="N-acetyltransferase" evidence="6">
    <location>
        <begin position="1"/>
        <end position="143"/>
    </location>
</feature>
<dbReference type="PANTHER" id="PTHR43420:SF44">
    <property type="entry name" value="ACETYLTRANSFERASE YPEA"/>
    <property type="match status" value="1"/>
</dbReference>
<evidence type="ECO:0000256" key="3">
    <source>
        <dbReference type="ARBA" id="ARBA00022679"/>
    </source>
</evidence>
<dbReference type="RefSeq" id="WP_058353194.1">
    <property type="nucleotide sequence ID" value="NZ_CABMMD010000166.1"/>
</dbReference>
<dbReference type="Pfam" id="PF00583">
    <property type="entry name" value="Acetyltransf_1"/>
    <property type="match status" value="1"/>
</dbReference>
<dbReference type="NCBIfam" id="TIGR01575">
    <property type="entry name" value="rimI"/>
    <property type="match status" value="1"/>
</dbReference>
<protein>
    <recommendedName>
        <fullName evidence="5">[Ribosomal protein bS18]-alanine N-acetyltransferase</fullName>
        <ecNumber evidence="5">2.3.1.266</ecNumber>
    </recommendedName>
</protein>
<evidence type="ECO:0000313" key="7">
    <source>
        <dbReference type="EMBL" id="KSV58582.1"/>
    </source>
</evidence>
<gene>
    <name evidence="7" type="ORF">ASU35_12285</name>
</gene>
<name>A0A0V8QEB3_9FIRM</name>
<dbReference type="InterPro" id="IPR000182">
    <property type="entry name" value="GNAT_dom"/>
</dbReference>
<evidence type="ECO:0000256" key="1">
    <source>
        <dbReference type="ARBA" id="ARBA00005395"/>
    </source>
</evidence>
<comment type="function">
    <text evidence="5">Acetylates the N-terminal alanine of ribosomal protein bS18.</text>
</comment>
<keyword evidence="8" id="KW-1185">Reference proteome</keyword>
<comment type="catalytic activity">
    <reaction evidence="5">
        <text>N-terminal L-alanyl-[ribosomal protein bS18] + acetyl-CoA = N-terminal N(alpha)-acetyl-L-alanyl-[ribosomal protein bS18] + CoA + H(+)</text>
        <dbReference type="Rhea" id="RHEA:43756"/>
        <dbReference type="Rhea" id="RHEA-COMP:10676"/>
        <dbReference type="Rhea" id="RHEA-COMP:10677"/>
        <dbReference type="ChEBI" id="CHEBI:15378"/>
        <dbReference type="ChEBI" id="CHEBI:57287"/>
        <dbReference type="ChEBI" id="CHEBI:57288"/>
        <dbReference type="ChEBI" id="CHEBI:64718"/>
        <dbReference type="ChEBI" id="CHEBI:83683"/>
        <dbReference type="EC" id="2.3.1.266"/>
    </reaction>
</comment>
<dbReference type="GO" id="GO:0005737">
    <property type="term" value="C:cytoplasm"/>
    <property type="evidence" value="ECO:0007669"/>
    <property type="project" value="UniProtKB-SubCell"/>
</dbReference>
<sequence length="143" mass="16580">MKFRLMEKKDLEQVCEIENKTFSQPWTREDFEASISNPNRIYIVAEENGEIAGYCGLWMVASEGQINNVAVREDFRKKGVGYGMLSYLLELGREKNQDAFTLEVRASNEAAIRLYEKLGFHSAGIRRGFYEKPREDANIMWLL</sequence>
<dbReference type="SUPFAM" id="SSF55729">
    <property type="entry name" value="Acyl-CoA N-acyltransferases (Nat)"/>
    <property type="match status" value="1"/>
</dbReference>
<dbReference type="GO" id="GO:0008999">
    <property type="term" value="F:protein-N-terminal-alanine acetyltransferase activity"/>
    <property type="evidence" value="ECO:0007669"/>
    <property type="project" value="UniProtKB-EC"/>
</dbReference>
<dbReference type="PROSITE" id="PS51186">
    <property type="entry name" value="GNAT"/>
    <property type="match status" value="1"/>
</dbReference>
<dbReference type="PANTHER" id="PTHR43420">
    <property type="entry name" value="ACETYLTRANSFERASE"/>
    <property type="match status" value="1"/>
</dbReference>
<comment type="similarity">
    <text evidence="1 5">Belongs to the acetyltransferase family. RimI subfamily.</text>
</comment>
<evidence type="ECO:0000256" key="5">
    <source>
        <dbReference type="RuleBase" id="RU363094"/>
    </source>
</evidence>